<organism evidence="3 4">
    <name type="scientific">Candidatus Curtissbacteria bacterium RIFCSPLOWO2_01_FULL_42_26</name>
    <dbReference type="NCBI Taxonomy" id="1797729"/>
    <lineage>
        <taxon>Bacteria</taxon>
        <taxon>Candidatus Curtissiibacteriota</taxon>
    </lineage>
</organism>
<keyword evidence="1" id="KW-1133">Transmembrane helix</keyword>
<comment type="caution">
    <text evidence="3">The sequence shown here is derived from an EMBL/GenBank/DDBJ whole genome shotgun (WGS) entry which is preliminary data.</text>
</comment>
<evidence type="ECO:0000259" key="2">
    <source>
        <dbReference type="Pfam" id="PF13399"/>
    </source>
</evidence>
<dbReference type="Gene3D" id="3.30.70.2390">
    <property type="match status" value="1"/>
</dbReference>
<sequence length="245" mass="26889">MDQTSSQEAKKTNKAREFSAKVKPLYVVALILLAVAIFSLFELAKARQELKSFKTSPEQAASKEVDKLVSDVSKLMDLPSDEKPTIATVRDPQKVKDQPFFEKAQENDKVLIYNNAKLAILYRPQTNKILNVAPINIGASQNSATQPAEQEIKFIILNGTTIAGAAGRYQQKLQEKVASAKIISIGNAKDNNVADTFIIDSSGKQTSILEDLAKNLEVKVGTLPQDQLDEDADFIIVVGKDQINN</sequence>
<dbReference type="Proteomes" id="UP000179227">
    <property type="component" value="Unassembled WGS sequence"/>
</dbReference>
<dbReference type="InterPro" id="IPR027381">
    <property type="entry name" value="LytR/CpsA/Psr_C"/>
</dbReference>
<name>A0A1F5I0W1_9BACT</name>
<evidence type="ECO:0000313" key="4">
    <source>
        <dbReference type="Proteomes" id="UP000179227"/>
    </source>
</evidence>
<gene>
    <name evidence="3" type="ORF">A3A60_03905</name>
</gene>
<keyword evidence="1" id="KW-0472">Membrane</keyword>
<feature type="transmembrane region" description="Helical" evidence="1">
    <location>
        <begin position="25"/>
        <end position="44"/>
    </location>
</feature>
<proteinExistence type="predicted"/>
<dbReference type="AlphaFoldDB" id="A0A1F5I0W1"/>
<reference evidence="3 4" key="1">
    <citation type="journal article" date="2016" name="Nat. Commun.">
        <title>Thousands of microbial genomes shed light on interconnected biogeochemical processes in an aquifer system.</title>
        <authorList>
            <person name="Anantharaman K."/>
            <person name="Brown C.T."/>
            <person name="Hug L.A."/>
            <person name="Sharon I."/>
            <person name="Castelle C.J."/>
            <person name="Probst A.J."/>
            <person name="Thomas B.C."/>
            <person name="Singh A."/>
            <person name="Wilkins M.J."/>
            <person name="Karaoz U."/>
            <person name="Brodie E.L."/>
            <person name="Williams K.H."/>
            <person name="Hubbard S.S."/>
            <person name="Banfield J.F."/>
        </authorList>
    </citation>
    <scope>NUCLEOTIDE SEQUENCE [LARGE SCALE GENOMIC DNA]</scope>
</reference>
<feature type="domain" description="LytR/CpsA/Psr regulator C-terminal" evidence="2">
    <location>
        <begin position="155"/>
        <end position="241"/>
    </location>
</feature>
<accession>A0A1F5I0W1</accession>
<protein>
    <recommendedName>
        <fullName evidence="2">LytR/CpsA/Psr regulator C-terminal domain-containing protein</fullName>
    </recommendedName>
</protein>
<evidence type="ECO:0000256" key="1">
    <source>
        <dbReference type="SAM" id="Phobius"/>
    </source>
</evidence>
<dbReference type="EMBL" id="MFBS01000014">
    <property type="protein sequence ID" value="OGE09991.1"/>
    <property type="molecule type" value="Genomic_DNA"/>
</dbReference>
<evidence type="ECO:0000313" key="3">
    <source>
        <dbReference type="EMBL" id="OGE09991.1"/>
    </source>
</evidence>
<keyword evidence="1" id="KW-0812">Transmembrane</keyword>
<dbReference type="Pfam" id="PF13399">
    <property type="entry name" value="LytR_C"/>
    <property type="match status" value="1"/>
</dbReference>